<keyword evidence="3" id="KW-1185">Reference proteome</keyword>
<gene>
    <name evidence="2" type="ORF">CEPIT_LOCUS17927</name>
</gene>
<dbReference type="Gene3D" id="3.30.559.10">
    <property type="entry name" value="Chloramphenicol acetyltransferase-like domain"/>
    <property type="match status" value="2"/>
</dbReference>
<name>A0AAV0DQE2_9ASTE</name>
<dbReference type="Proteomes" id="UP001152523">
    <property type="component" value="Unassembled WGS sequence"/>
</dbReference>
<evidence type="ECO:0000313" key="2">
    <source>
        <dbReference type="EMBL" id="CAH9107345.1"/>
    </source>
</evidence>
<protein>
    <submittedName>
        <fullName evidence="2">Uncharacterized protein</fullName>
    </submittedName>
</protein>
<sequence length="449" mass="50026">MRGCEVSSISKRTVVSTKPVQPAGKFSPLSLLDRAMQHYLIRLVFYYRKIDKNVKLGESISETLNAYERMTGRLMRSAEDEKWLMKCNDAGLRLVEAKVKGITVAQWLQNVDREKELQLAHWEPILLDPYFSSPFYIQITEFEEGGVAIGLSCTHLLADPVAATMFMKAWADISFAGKILCPPHFHPFPAAAAVNKQVCTRNNNNSLIKHYCKFISTQKQMYPAAKRTSTITLLFSDQMVMKCMSMAQTVADAHGGGAFEALAGLFWTRISKVKNMDLVVGLDVRKVLGLDKGFFGNCMVYNKAAWNKESMKMGDIDLLSQAATEIRNLVKEMDRESVMELMEWLQQNPGDVLIDGGCDSLVCANLEDLDSYSACFGDRPPMHVSCYIEPADAGIGSSSKLVILPSPPPGTGPFSRTVMLTLPENEAFELMEDQFIQQLSPSVKMHACN</sequence>
<organism evidence="2 3">
    <name type="scientific">Cuscuta epithymum</name>
    <dbReference type="NCBI Taxonomy" id="186058"/>
    <lineage>
        <taxon>Eukaryota</taxon>
        <taxon>Viridiplantae</taxon>
        <taxon>Streptophyta</taxon>
        <taxon>Embryophyta</taxon>
        <taxon>Tracheophyta</taxon>
        <taxon>Spermatophyta</taxon>
        <taxon>Magnoliopsida</taxon>
        <taxon>eudicotyledons</taxon>
        <taxon>Gunneridae</taxon>
        <taxon>Pentapetalae</taxon>
        <taxon>asterids</taxon>
        <taxon>lamiids</taxon>
        <taxon>Solanales</taxon>
        <taxon>Convolvulaceae</taxon>
        <taxon>Cuscuteae</taxon>
        <taxon>Cuscuta</taxon>
        <taxon>Cuscuta subgen. Cuscuta</taxon>
    </lineage>
</organism>
<dbReference type="InterPro" id="IPR050317">
    <property type="entry name" value="Plant_Fungal_Acyltransferase"/>
</dbReference>
<dbReference type="InterPro" id="IPR023213">
    <property type="entry name" value="CAT-like_dom_sf"/>
</dbReference>
<dbReference type="Pfam" id="PF02458">
    <property type="entry name" value="Transferase"/>
    <property type="match status" value="1"/>
</dbReference>
<dbReference type="GO" id="GO:0016747">
    <property type="term" value="F:acyltransferase activity, transferring groups other than amino-acyl groups"/>
    <property type="evidence" value="ECO:0007669"/>
    <property type="project" value="TreeGrafter"/>
</dbReference>
<comment type="similarity">
    <text evidence="1">Belongs to the plant acyltransferase family.</text>
</comment>
<accession>A0AAV0DQE2</accession>
<dbReference type="EMBL" id="CAMAPF010000142">
    <property type="protein sequence ID" value="CAH9107345.1"/>
    <property type="molecule type" value="Genomic_DNA"/>
</dbReference>
<dbReference type="AlphaFoldDB" id="A0AAV0DQE2"/>
<reference evidence="2" key="1">
    <citation type="submission" date="2022-07" db="EMBL/GenBank/DDBJ databases">
        <authorList>
            <person name="Macas J."/>
            <person name="Novak P."/>
            <person name="Neumann P."/>
        </authorList>
    </citation>
    <scope>NUCLEOTIDE SEQUENCE</scope>
</reference>
<comment type="caution">
    <text evidence="2">The sequence shown here is derived from an EMBL/GenBank/DDBJ whole genome shotgun (WGS) entry which is preliminary data.</text>
</comment>
<evidence type="ECO:0000256" key="1">
    <source>
        <dbReference type="ARBA" id="ARBA00009861"/>
    </source>
</evidence>
<dbReference type="PANTHER" id="PTHR31642:SF26">
    <property type="entry name" value="HXXXD-TYPE ACYL-TRANSFERASE FAMILY PROTEIN"/>
    <property type="match status" value="1"/>
</dbReference>
<evidence type="ECO:0000313" key="3">
    <source>
        <dbReference type="Proteomes" id="UP001152523"/>
    </source>
</evidence>
<dbReference type="PANTHER" id="PTHR31642">
    <property type="entry name" value="TRICHOTHECENE 3-O-ACETYLTRANSFERASE"/>
    <property type="match status" value="1"/>
</dbReference>
<proteinExistence type="inferred from homology"/>